<name>A0A9D1HA43_9FLAO</name>
<comment type="caution">
    <text evidence="4">The sequence shown here is derived from an EMBL/GenBank/DDBJ whole genome shotgun (WGS) entry which is preliminary data.</text>
</comment>
<dbReference type="GO" id="GO:0016798">
    <property type="term" value="F:hydrolase activity, acting on glycosyl bonds"/>
    <property type="evidence" value="ECO:0007669"/>
    <property type="project" value="UniProtKB-KW"/>
</dbReference>
<dbReference type="AlphaFoldDB" id="A0A9D1HA43"/>
<evidence type="ECO:0000256" key="2">
    <source>
        <dbReference type="SAM" id="SignalP"/>
    </source>
</evidence>
<feature type="domain" description="Phosphodiester glycosidase" evidence="3">
    <location>
        <begin position="100"/>
        <end position="277"/>
    </location>
</feature>
<evidence type="ECO:0000313" key="4">
    <source>
        <dbReference type="EMBL" id="HIT98291.1"/>
    </source>
</evidence>
<dbReference type="Proteomes" id="UP000824161">
    <property type="component" value="Unassembled WGS sequence"/>
</dbReference>
<dbReference type="Pfam" id="PF09992">
    <property type="entry name" value="NAGPA"/>
    <property type="match status" value="1"/>
</dbReference>
<reference evidence="4" key="1">
    <citation type="submission" date="2020-10" db="EMBL/GenBank/DDBJ databases">
        <authorList>
            <person name="Gilroy R."/>
        </authorList>
    </citation>
    <scope>NUCLEOTIDE SEQUENCE</scope>
    <source>
        <strain evidence="4">1383</strain>
    </source>
</reference>
<dbReference type="PANTHER" id="PTHR40446:SF2">
    <property type="entry name" value="N-ACETYLGLUCOSAMINE-1-PHOSPHODIESTER ALPHA-N-ACETYLGLUCOSAMINIDASE"/>
    <property type="match status" value="1"/>
</dbReference>
<evidence type="ECO:0000313" key="5">
    <source>
        <dbReference type="Proteomes" id="UP000824161"/>
    </source>
</evidence>
<dbReference type="InterPro" id="IPR018711">
    <property type="entry name" value="NAGPA"/>
</dbReference>
<organism evidence="4 5">
    <name type="scientific">Candidatus Merdimorpha stercoravium</name>
    <dbReference type="NCBI Taxonomy" id="2840863"/>
    <lineage>
        <taxon>Bacteria</taxon>
        <taxon>Pseudomonadati</taxon>
        <taxon>Bacteroidota</taxon>
        <taxon>Flavobacteriia</taxon>
        <taxon>Flavobacteriales</taxon>
        <taxon>Candidatus Merdimorpha</taxon>
    </lineage>
</organism>
<keyword evidence="2" id="KW-0732">Signal</keyword>
<gene>
    <name evidence="4" type="ORF">IAC44_05570</name>
</gene>
<accession>A0A9D1HA43</accession>
<feature type="signal peptide" evidence="2">
    <location>
        <begin position="1"/>
        <end position="25"/>
    </location>
</feature>
<feature type="region of interest" description="Disordered" evidence="1">
    <location>
        <begin position="283"/>
        <end position="302"/>
    </location>
</feature>
<evidence type="ECO:0000259" key="3">
    <source>
        <dbReference type="Pfam" id="PF09992"/>
    </source>
</evidence>
<protein>
    <submittedName>
        <fullName evidence="4">Phosphodiester glycosidase family protein</fullName>
    </submittedName>
</protein>
<dbReference type="PANTHER" id="PTHR40446">
    <property type="entry name" value="N-ACETYLGLUCOSAMINE-1-PHOSPHODIESTER ALPHA-N-ACETYLGLUCOSAMINIDASE"/>
    <property type="match status" value="1"/>
</dbReference>
<sequence length="302" mass="32853">MIRRLFLAAGTLFVLSLSGTLFGQAANDSLVFARASWNTRPLAEGVQWRQYHFKGQEKLFGANQYVSLLVVDQSAGKYRFQVAIEPGERQRTSRAAEEAGALAAINGSFYQTEPPYLPVGFLKAGGRILQDELPSGRYVMIDSEGRLTVECTGEDPSLREEPEIVSTYTPMLVQEGKPLCGTGDTYRAPRTAVGVRGDTVLLLVVDGRAGRSRGVSLEETAKLMQWLGAEEALNLDGGGSSTLYIRGERAHGVVNHPSDALLGFSHRGERAVGHSILLLEKQPERVENDAEGNVESTEKSTL</sequence>
<keyword evidence="4" id="KW-0326">Glycosidase</keyword>
<reference evidence="4" key="2">
    <citation type="journal article" date="2021" name="PeerJ">
        <title>Extensive microbial diversity within the chicken gut microbiome revealed by metagenomics and culture.</title>
        <authorList>
            <person name="Gilroy R."/>
            <person name="Ravi A."/>
            <person name="Getino M."/>
            <person name="Pursley I."/>
            <person name="Horton D.L."/>
            <person name="Alikhan N.F."/>
            <person name="Baker D."/>
            <person name="Gharbi K."/>
            <person name="Hall N."/>
            <person name="Watson M."/>
            <person name="Adriaenssens E.M."/>
            <person name="Foster-Nyarko E."/>
            <person name="Jarju S."/>
            <person name="Secka A."/>
            <person name="Antonio M."/>
            <person name="Oren A."/>
            <person name="Chaudhuri R.R."/>
            <person name="La Ragione R."/>
            <person name="Hildebrand F."/>
            <person name="Pallen M.J."/>
        </authorList>
    </citation>
    <scope>NUCLEOTIDE SEQUENCE</scope>
    <source>
        <strain evidence="4">1383</strain>
    </source>
</reference>
<keyword evidence="4" id="KW-0378">Hydrolase</keyword>
<dbReference type="EMBL" id="DVLY01000140">
    <property type="protein sequence ID" value="HIT98291.1"/>
    <property type="molecule type" value="Genomic_DNA"/>
</dbReference>
<feature type="chain" id="PRO_5038468774" evidence="2">
    <location>
        <begin position="26"/>
        <end position="302"/>
    </location>
</feature>
<evidence type="ECO:0000256" key="1">
    <source>
        <dbReference type="SAM" id="MobiDB-lite"/>
    </source>
</evidence>
<proteinExistence type="predicted"/>